<dbReference type="InterPro" id="IPR013783">
    <property type="entry name" value="Ig-like_fold"/>
</dbReference>
<evidence type="ECO:0000256" key="2">
    <source>
        <dbReference type="ARBA" id="ARBA00022801"/>
    </source>
</evidence>
<dbReference type="Gene3D" id="3.20.20.300">
    <property type="entry name" value="Glycoside hydrolase, family 3, N-terminal domain"/>
    <property type="match status" value="1"/>
</dbReference>
<evidence type="ECO:0000313" key="8">
    <source>
        <dbReference type="Proteomes" id="UP000002774"/>
    </source>
</evidence>
<keyword evidence="3" id="KW-0119">Carbohydrate metabolism</keyword>
<dbReference type="HOGENOM" id="CLU_004542_4_1_10"/>
<evidence type="ECO:0000256" key="4">
    <source>
        <dbReference type="RuleBase" id="RU361161"/>
    </source>
</evidence>
<comment type="similarity">
    <text evidence="1 4">Belongs to the glycosyl hydrolase 3 family.</text>
</comment>
<feature type="signal peptide" evidence="5">
    <location>
        <begin position="1"/>
        <end position="31"/>
    </location>
</feature>
<dbReference type="eggNOG" id="COG1472">
    <property type="taxonomic scope" value="Bacteria"/>
</dbReference>
<protein>
    <submittedName>
        <fullName evidence="7">Glycoside hydrolase family 3 domain protein</fullName>
    </submittedName>
</protein>
<dbReference type="SUPFAM" id="SSF51445">
    <property type="entry name" value="(Trans)glycosidases"/>
    <property type="match status" value="1"/>
</dbReference>
<dbReference type="PANTHER" id="PTHR42715">
    <property type="entry name" value="BETA-GLUCOSIDASE"/>
    <property type="match status" value="1"/>
</dbReference>
<evidence type="ECO:0000259" key="6">
    <source>
        <dbReference type="SMART" id="SM01217"/>
    </source>
</evidence>
<name>H1YA92_9SPHI</name>
<evidence type="ECO:0000313" key="7">
    <source>
        <dbReference type="EMBL" id="EHQ25973.1"/>
    </source>
</evidence>
<dbReference type="GO" id="GO:0005975">
    <property type="term" value="P:carbohydrate metabolic process"/>
    <property type="evidence" value="ECO:0007669"/>
    <property type="project" value="InterPro"/>
</dbReference>
<sequence>MIVVISKLKIMIKPCCHVLFFTLLAVGAANAQRIQDDSRQKEKIRSLISRMTLQEKVSLLHANSKFYVSGIKRLGIPELALSDGPHGVRAEVNRNDWAYSGWTTDSATCFPPGTALAATWNPALAYKQGLVLGEEARFRKKDVLLGPGINIIRSPLCGRNFEYMSEDPLLISKMAVAYIKALQSKDVAVSVKHWIANNQETHRDSVDVQMSERALREIYLPGFKAAVTEGGAYTVMAAYNKFRGDWCSENEYLNRQILRNEFGFKGVLMTDWAAAHTTVKAALSGLDLEMGTDIKDYNQWYFADPLIKAVAEGKVPLSVVDEKVEHVLTVMFKTKMFDESKREKGKMNTPEHQKAAYNSAAEAAVLLQNKGGLLPVNFDKIKSVAIVGDNATRKHCGAGLSSEIKALYEISPLEAIKQKFGAKVKINFAQGYDKQSSFKEGSNAGQSNSNHVDWKLIQEAVKVARESEVVIIFGGLNHDFDTESFDRQNMDLPYGQEVLIQEVAKANPNTAVVIVAGSPVKLAGIVNRVPAILWSWYGGMEAGNAVADLLSGKVNPSGKLPFTIPVALDQSPAHALGNFPGMNLKVNYEEDILVGYRWFDTKKIQPQFPFGYGLSYTAFAIDNFSADKAIYKKDDVIRAKFVVKNTGTRYGAEVLQLYASDPASPVLHPEKELKAFEKIFLQPGEIKTVELSIKVADLAYYDETKKAWKVETGQFALQLGNSSRNISKVINISIE</sequence>
<accession>H1YA92</accession>
<dbReference type="InterPro" id="IPR036962">
    <property type="entry name" value="Glyco_hydro_3_N_sf"/>
</dbReference>
<evidence type="ECO:0000256" key="5">
    <source>
        <dbReference type="SAM" id="SignalP"/>
    </source>
</evidence>
<dbReference type="PANTHER" id="PTHR42715:SF10">
    <property type="entry name" value="BETA-GLUCOSIDASE"/>
    <property type="match status" value="1"/>
</dbReference>
<dbReference type="PROSITE" id="PS00775">
    <property type="entry name" value="GLYCOSYL_HYDROL_F3"/>
    <property type="match status" value="1"/>
</dbReference>
<dbReference type="Gene3D" id="3.40.50.1700">
    <property type="entry name" value="Glycoside hydrolase family 3 C-terminal domain"/>
    <property type="match status" value="1"/>
</dbReference>
<organism evidence="7 8">
    <name type="scientific">Mucilaginibacter paludis DSM 18603</name>
    <dbReference type="NCBI Taxonomy" id="714943"/>
    <lineage>
        <taxon>Bacteria</taxon>
        <taxon>Pseudomonadati</taxon>
        <taxon>Bacteroidota</taxon>
        <taxon>Sphingobacteriia</taxon>
        <taxon>Sphingobacteriales</taxon>
        <taxon>Sphingobacteriaceae</taxon>
        <taxon>Mucilaginibacter</taxon>
    </lineage>
</organism>
<dbReference type="FunFam" id="2.60.40.10:FF:000495">
    <property type="entry name" value="Periplasmic beta-glucosidase"/>
    <property type="match status" value="1"/>
</dbReference>
<feature type="domain" description="Fibronectin type III-like" evidence="6">
    <location>
        <begin position="653"/>
        <end position="723"/>
    </location>
</feature>
<dbReference type="Pfam" id="PF00933">
    <property type="entry name" value="Glyco_hydro_3"/>
    <property type="match status" value="1"/>
</dbReference>
<evidence type="ECO:0000256" key="3">
    <source>
        <dbReference type="ARBA" id="ARBA00023277"/>
    </source>
</evidence>
<dbReference type="PRINTS" id="PR00133">
    <property type="entry name" value="GLHYDRLASE3"/>
</dbReference>
<dbReference type="Gene3D" id="2.60.40.10">
    <property type="entry name" value="Immunoglobulins"/>
    <property type="match status" value="1"/>
</dbReference>
<dbReference type="InterPro" id="IPR001764">
    <property type="entry name" value="Glyco_hydro_3_N"/>
</dbReference>
<dbReference type="InterPro" id="IPR050288">
    <property type="entry name" value="Cellulose_deg_GH3"/>
</dbReference>
<keyword evidence="4" id="KW-0326">Glycosidase</keyword>
<dbReference type="STRING" id="714943.Mucpa_1820"/>
<dbReference type="Pfam" id="PF01915">
    <property type="entry name" value="Glyco_hydro_3_C"/>
    <property type="match status" value="1"/>
</dbReference>
<dbReference type="EMBL" id="CM001403">
    <property type="protein sequence ID" value="EHQ25973.1"/>
    <property type="molecule type" value="Genomic_DNA"/>
</dbReference>
<gene>
    <name evidence="7" type="ORF">Mucpa_1820</name>
</gene>
<keyword evidence="8" id="KW-1185">Reference proteome</keyword>
<reference evidence="7" key="1">
    <citation type="submission" date="2011-09" db="EMBL/GenBank/DDBJ databases">
        <title>The permanent draft genome of Mucilaginibacter paludis DSM 18603.</title>
        <authorList>
            <consortium name="US DOE Joint Genome Institute (JGI-PGF)"/>
            <person name="Lucas S."/>
            <person name="Han J."/>
            <person name="Lapidus A."/>
            <person name="Bruce D."/>
            <person name="Goodwin L."/>
            <person name="Pitluck S."/>
            <person name="Peters L."/>
            <person name="Kyrpides N."/>
            <person name="Mavromatis K."/>
            <person name="Ivanova N."/>
            <person name="Mikhailova N."/>
            <person name="Held B."/>
            <person name="Detter J.C."/>
            <person name="Tapia R."/>
            <person name="Han C."/>
            <person name="Land M."/>
            <person name="Hauser L."/>
            <person name="Markowitz V."/>
            <person name="Cheng J.-F."/>
            <person name="Hugenholtz P."/>
            <person name="Woyke T."/>
            <person name="Wu D."/>
            <person name="Tindall B."/>
            <person name="Brambilla E."/>
            <person name="Klenk H.-P."/>
            <person name="Eisen J.A."/>
        </authorList>
    </citation>
    <scope>NUCLEOTIDE SEQUENCE [LARGE SCALE GENOMIC DNA]</scope>
    <source>
        <strain evidence="7">DSM 18603</strain>
    </source>
</reference>
<keyword evidence="2 4" id="KW-0378">Hydrolase</keyword>
<dbReference type="Pfam" id="PF14310">
    <property type="entry name" value="Fn3-like"/>
    <property type="match status" value="1"/>
</dbReference>
<dbReference type="InterPro" id="IPR019800">
    <property type="entry name" value="Glyco_hydro_3_AS"/>
</dbReference>
<dbReference type="InterPro" id="IPR026891">
    <property type="entry name" value="Fn3-like"/>
</dbReference>
<dbReference type="InterPro" id="IPR002772">
    <property type="entry name" value="Glyco_hydro_3_C"/>
</dbReference>
<keyword evidence="5" id="KW-0732">Signal</keyword>
<evidence type="ECO:0000256" key="1">
    <source>
        <dbReference type="ARBA" id="ARBA00005336"/>
    </source>
</evidence>
<proteinExistence type="inferred from homology"/>
<dbReference type="SUPFAM" id="SSF52279">
    <property type="entry name" value="Beta-D-glucan exohydrolase, C-terminal domain"/>
    <property type="match status" value="1"/>
</dbReference>
<feature type="chain" id="PRO_5003558900" evidence="5">
    <location>
        <begin position="32"/>
        <end position="735"/>
    </location>
</feature>
<dbReference type="SMART" id="SM01217">
    <property type="entry name" value="Fn3_like"/>
    <property type="match status" value="1"/>
</dbReference>
<dbReference type="InterPro" id="IPR017853">
    <property type="entry name" value="GH"/>
</dbReference>
<dbReference type="AlphaFoldDB" id="H1YA92"/>
<dbReference type="InterPro" id="IPR036881">
    <property type="entry name" value="Glyco_hydro_3_C_sf"/>
</dbReference>
<dbReference type="GO" id="GO:0008422">
    <property type="term" value="F:beta-glucosidase activity"/>
    <property type="evidence" value="ECO:0007669"/>
    <property type="project" value="UniProtKB-ARBA"/>
</dbReference>
<dbReference type="Proteomes" id="UP000002774">
    <property type="component" value="Chromosome"/>
</dbReference>